<feature type="non-terminal residue" evidence="1">
    <location>
        <position position="39"/>
    </location>
</feature>
<proteinExistence type="predicted"/>
<organism evidence="1">
    <name type="scientific">Nothobranchius korthausae</name>
    <dbReference type="NCBI Taxonomy" id="1143690"/>
    <lineage>
        <taxon>Eukaryota</taxon>
        <taxon>Metazoa</taxon>
        <taxon>Chordata</taxon>
        <taxon>Craniata</taxon>
        <taxon>Vertebrata</taxon>
        <taxon>Euteleostomi</taxon>
        <taxon>Actinopterygii</taxon>
        <taxon>Neopterygii</taxon>
        <taxon>Teleostei</taxon>
        <taxon>Neoteleostei</taxon>
        <taxon>Acanthomorphata</taxon>
        <taxon>Ovalentaria</taxon>
        <taxon>Atherinomorphae</taxon>
        <taxon>Cyprinodontiformes</taxon>
        <taxon>Nothobranchiidae</taxon>
        <taxon>Nothobranchius</taxon>
    </lineage>
</organism>
<evidence type="ECO:0000313" key="1">
    <source>
        <dbReference type="EMBL" id="SBQ69836.1"/>
    </source>
</evidence>
<keyword evidence="1" id="KW-0687">Ribonucleoprotein</keyword>
<name>A0A1A8GFM7_9TELE</name>
<gene>
    <name evidence="1" type="primary">HNRNPA0</name>
</gene>
<reference evidence="1" key="1">
    <citation type="submission" date="2016-05" db="EMBL/GenBank/DDBJ databases">
        <authorList>
            <person name="Lavstsen T."/>
            <person name="Jespersen J.S."/>
        </authorList>
    </citation>
    <scope>NUCLEOTIDE SEQUENCE</scope>
    <source>
        <tissue evidence="1">Brain</tissue>
    </source>
</reference>
<dbReference type="AlphaFoldDB" id="A0A1A8GFM7"/>
<reference evidence="1" key="2">
    <citation type="submission" date="2016-06" db="EMBL/GenBank/DDBJ databases">
        <title>The genome of a short-lived fish provides insights into sex chromosome evolution and the genetic control of aging.</title>
        <authorList>
            <person name="Reichwald K."/>
            <person name="Felder M."/>
            <person name="Petzold A."/>
            <person name="Koch P."/>
            <person name="Groth M."/>
            <person name="Platzer M."/>
        </authorList>
    </citation>
    <scope>NUCLEOTIDE SEQUENCE</scope>
    <source>
        <tissue evidence="1">Brain</tissue>
    </source>
</reference>
<accession>A0A1A8GFM7</accession>
<sequence length="39" mass="4607">ATCDKRACEILRLCMCRAKESQRHDPRKLRKFQLFIAVA</sequence>
<dbReference type="EMBL" id="HAEC01001759">
    <property type="protein sequence ID" value="SBQ69836.1"/>
    <property type="molecule type" value="Transcribed_RNA"/>
</dbReference>
<protein>
    <submittedName>
        <fullName evidence="1">Heterogeneous nuclear ribonucleoprotein A0</fullName>
    </submittedName>
</protein>
<dbReference type="GO" id="GO:1990904">
    <property type="term" value="C:ribonucleoprotein complex"/>
    <property type="evidence" value="ECO:0007669"/>
    <property type="project" value="UniProtKB-KW"/>
</dbReference>
<feature type="non-terminal residue" evidence="1">
    <location>
        <position position="1"/>
    </location>
</feature>